<keyword evidence="4" id="KW-0508">mRNA splicing</keyword>
<dbReference type="GO" id="GO:0005634">
    <property type="term" value="C:nucleus"/>
    <property type="evidence" value="ECO:0007669"/>
    <property type="project" value="UniProtKB-SubCell"/>
</dbReference>
<keyword evidence="9" id="KW-1185">Reference proteome</keyword>
<dbReference type="InterPro" id="IPR047313">
    <property type="entry name" value="SMN_C"/>
</dbReference>
<evidence type="ECO:0000256" key="3">
    <source>
        <dbReference type="ARBA" id="ARBA00022664"/>
    </source>
</evidence>
<comment type="subcellular location">
    <subcellularLocation>
        <location evidence="1">Nucleus</location>
    </subcellularLocation>
</comment>
<feature type="region of interest" description="Disordered" evidence="6">
    <location>
        <begin position="51"/>
        <end position="128"/>
    </location>
</feature>
<dbReference type="PANTHER" id="PTHR39267:SF1">
    <property type="entry name" value="SURVIVAL MOTOR NEURON PROTEIN"/>
    <property type="match status" value="1"/>
</dbReference>
<dbReference type="InterPro" id="IPR049481">
    <property type="entry name" value="SMN_G2-BD"/>
</dbReference>
<dbReference type="AlphaFoldDB" id="A0AAJ0H8J6"/>
<name>A0AAJ0H8J6_9PEZI</name>
<reference evidence="8" key="2">
    <citation type="submission" date="2023-06" db="EMBL/GenBank/DDBJ databases">
        <authorList>
            <consortium name="Lawrence Berkeley National Laboratory"/>
            <person name="Haridas S."/>
            <person name="Hensen N."/>
            <person name="Bonometti L."/>
            <person name="Westerberg I."/>
            <person name="Brannstrom I.O."/>
            <person name="Guillou S."/>
            <person name="Cros-Aarteil S."/>
            <person name="Calhoun S."/>
            <person name="Kuo A."/>
            <person name="Mondo S."/>
            <person name="Pangilinan J."/>
            <person name="Riley R."/>
            <person name="Labutti K."/>
            <person name="Andreopoulos B."/>
            <person name="Lipzen A."/>
            <person name="Chen C."/>
            <person name="Yanf M."/>
            <person name="Daum C."/>
            <person name="Ng V."/>
            <person name="Clum A."/>
            <person name="Steindorff A."/>
            <person name="Ohm R."/>
            <person name="Martin F."/>
            <person name="Silar P."/>
            <person name="Natvig D."/>
            <person name="Lalanne C."/>
            <person name="Gautier V."/>
            <person name="Ament-Velasquez S.L."/>
            <person name="Kruys A."/>
            <person name="Hutchinson M.I."/>
            <person name="Powell A.J."/>
            <person name="Barry K."/>
            <person name="Miller A.N."/>
            <person name="Grigoriev I.V."/>
            <person name="Debuchy R."/>
            <person name="Gladieux P."/>
            <person name="Thoren M.H."/>
            <person name="Johannesson H."/>
        </authorList>
    </citation>
    <scope>NUCLEOTIDE SEQUENCE</scope>
    <source>
        <strain evidence="8">CBS 955.72</strain>
    </source>
</reference>
<evidence type="ECO:0000256" key="6">
    <source>
        <dbReference type="SAM" id="MobiDB-lite"/>
    </source>
</evidence>
<feature type="domain" description="Survival Motor Neuron Gemin2-binding" evidence="7">
    <location>
        <begin position="10"/>
        <end position="33"/>
    </location>
</feature>
<dbReference type="GO" id="GO:0008380">
    <property type="term" value="P:RNA splicing"/>
    <property type="evidence" value="ECO:0007669"/>
    <property type="project" value="UniProtKB-KW"/>
</dbReference>
<accession>A0AAJ0H8J6</accession>
<evidence type="ECO:0000256" key="5">
    <source>
        <dbReference type="ARBA" id="ARBA00023242"/>
    </source>
</evidence>
<evidence type="ECO:0000256" key="1">
    <source>
        <dbReference type="ARBA" id="ARBA00004123"/>
    </source>
</evidence>
<gene>
    <name evidence="8" type="ORF">B0T25DRAFT_307016</name>
</gene>
<evidence type="ECO:0000259" key="7">
    <source>
        <dbReference type="Pfam" id="PF20636"/>
    </source>
</evidence>
<proteinExistence type="inferred from homology"/>
<evidence type="ECO:0000313" key="9">
    <source>
        <dbReference type="Proteomes" id="UP001275084"/>
    </source>
</evidence>
<dbReference type="CDD" id="cd22851">
    <property type="entry name" value="SMN_N"/>
    <property type="match status" value="1"/>
</dbReference>
<evidence type="ECO:0000313" key="8">
    <source>
        <dbReference type="EMBL" id="KAK3343777.1"/>
    </source>
</evidence>
<sequence>MEADHQISHDEIWDDSALVDSWNQALEEYKKYHSVHAVGGTVEDITEADQGSAGFDAKPETEAADEPIEHIEAATPPKGDETRSRTAIQNEITQDAKKLDGASGGLASQTSQNGQGSGPPVMGPQGLGLVHDEDMKKLLMSWYYAGYYTGLYEGKQQGIQQVER</sequence>
<organism evidence="8 9">
    <name type="scientific">Lasiosphaeria hispida</name>
    <dbReference type="NCBI Taxonomy" id="260671"/>
    <lineage>
        <taxon>Eukaryota</taxon>
        <taxon>Fungi</taxon>
        <taxon>Dikarya</taxon>
        <taxon>Ascomycota</taxon>
        <taxon>Pezizomycotina</taxon>
        <taxon>Sordariomycetes</taxon>
        <taxon>Sordariomycetidae</taxon>
        <taxon>Sordariales</taxon>
        <taxon>Lasiosphaeriaceae</taxon>
        <taxon>Lasiosphaeria</taxon>
    </lineage>
</organism>
<dbReference type="Proteomes" id="UP001275084">
    <property type="component" value="Unassembled WGS sequence"/>
</dbReference>
<keyword evidence="3" id="KW-0507">mRNA processing</keyword>
<dbReference type="InterPro" id="IPR040424">
    <property type="entry name" value="Smn1"/>
</dbReference>
<dbReference type="Pfam" id="PF20635">
    <property type="entry name" value="SMN_YG-box"/>
    <property type="match status" value="1"/>
</dbReference>
<dbReference type="EMBL" id="JAUIQD010000007">
    <property type="protein sequence ID" value="KAK3343777.1"/>
    <property type="molecule type" value="Genomic_DNA"/>
</dbReference>
<comment type="caution">
    <text evidence="8">The sequence shown here is derived from an EMBL/GenBank/DDBJ whole genome shotgun (WGS) entry which is preliminary data.</text>
</comment>
<keyword evidence="5" id="KW-0539">Nucleus</keyword>
<reference evidence="8" key="1">
    <citation type="journal article" date="2023" name="Mol. Phylogenet. Evol.">
        <title>Genome-scale phylogeny and comparative genomics of the fungal order Sordariales.</title>
        <authorList>
            <person name="Hensen N."/>
            <person name="Bonometti L."/>
            <person name="Westerberg I."/>
            <person name="Brannstrom I.O."/>
            <person name="Guillou S."/>
            <person name="Cros-Aarteil S."/>
            <person name="Calhoun S."/>
            <person name="Haridas S."/>
            <person name="Kuo A."/>
            <person name="Mondo S."/>
            <person name="Pangilinan J."/>
            <person name="Riley R."/>
            <person name="LaButti K."/>
            <person name="Andreopoulos B."/>
            <person name="Lipzen A."/>
            <person name="Chen C."/>
            <person name="Yan M."/>
            <person name="Daum C."/>
            <person name="Ng V."/>
            <person name="Clum A."/>
            <person name="Steindorff A."/>
            <person name="Ohm R.A."/>
            <person name="Martin F."/>
            <person name="Silar P."/>
            <person name="Natvig D.O."/>
            <person name="Lalanne C."/>
            <person name="Gautier V."/>
            <person name="Ament-Velasquez S.L."/>
            <person name="Kruys A."/>
            <person name="Hutchinson M.I."/>
            <person name="Powell A.J."/>
            <person name="Barry K."/>
            <person name="Miller A.N."/>
            <person name="Grigoriev I.V."/>
            <person name="Debuchy R."/>
            <person name="Gladieux P."/>
            <person name="Hiltunen Thoren M."/>
            <person name="Johannesson H."/>
        </authorList>
    </citation>
    <scope>NUCLEOTIDE SEQUENCE</scope>
    <source>
        <strain evidence="8">CBS 955.72</strain>
    </source>
</reference>
<dbReference type="PANTHER" id="PTHR39267">
    <property type="entry name" value="SURVIVAL MOTOR NEURON-LIKE PROTEIN 1"/>
    <property type="match status" value="1"/>
</dbReference>
<dbReference type="Pfam" id="PF20636">
    <property type="entry name" value="SMN_G2-BD"/>
    <property type="match status" value="1"/>
</dbReference>
<protein>
    <recommendedName>
        <fullName evidence="7">Survival Motor Neuron Gemin2-binding domain-containing protein</fullName>
    </recommendedName>
</protein>
<evidence type="ECO:0000256" key="4">
    <source>
        <dbReference type="ARBA" id="ARBA00023187"/>
    </source>
</evidence>
<evidence type="ECO:0000256" key="2">
    <source>
        <dbReference type="ARBA" id="ARBA00005371"/>
    </source>
</evidence>
<dbReference type="CDD" id="cd22852">
    <property type="entry name" value="SMN_C"/>
    <property type="match status" value="1"/>
</dbReference>
<comment type="similarity">
    <text evidence="2">Belongs to the SMN family.</text>
</comment>
<feature type="compositionally biased region" description="Basic and acidic residues" evidence="6">
    <location>
        <begin position="57"/>
        <end position="84"/>
    </location>
</feature>
<dbReference type="GO" id="GO:0006397">
    <property type="term" value="P:mRNA processing"/>
    <property type="evidence" value="ECO:0007669"/>
    <property type="project" value="UniProtKB-KW"/>
</dbReference>